<keyword evidence="2" id="KW-1185">Reference proteome</keyword>
<dbReference type="EMBL" id="CDMY01000521">
    <property type="protein sequence ID" value="CEM20191.1"/>
    <property type="molecule type" value="Genomic_DNA"/>
</dbReference>
<dbReference type="VEuPathDB" id="CryptoDB:Vbra_21767"/>
<evidence type="ECO:0000313" key="2">
    <source>
        <dbReference type="Proteomes" id="UP000041254"/>
    </source>
</evidence>
<proteinExistence type="predicted"/>
<evidence type="ECO:0000313" key="1">
    <source>
        <dbReference type="EMBL" id="CEM20191.1"/>
    </source>
</evidence>
<dbReference type="Proteomes" id="UP000041254">
    <property type="component" value="Unassembled WGS sequence"/>
</dbReference>
<dbReference type="InParanoid" id="A0A0G4FXQ2"/>
<name>A0A0G4FXQ2_VITBC</name>
<organism evidence="1 2">
    <name type="scientific">Vitrella brassicaformis (strain CCMP3155)</name>
    <dbReference type="NCBI Taxonomy" id="1169540"/>
    <lineage>
        <taxon>Eukaryota</taxon>
        <taxon>Sar</taxon>
        <taxon>Alveolata</taxon>
        <taxon>Colpodellida</taxon>
        <taxon>Vitrellaceae</taxon>
        <taxon>Vitrella</taxon>
    </lineage>
</organism>
<dbReference type="PhylomeDB" id="A0A0G4FXQ2"/>
<gene>
    <name evidence="1" type="ORF">Vbra_21767</name>
</gene>
<sequence length="198" mass="22595">MVRKDPIAPNDPVEREKCIVCGKLPPAGKKHFMVCDRCVRELSPHYCSEACLRQHFNKKKHTRAFCERTRQIYDSIPLRGNSAACKYVLQWMDEDTFMKHQRFATGRTYCTVSLSSLSKPGHENRAPVSDTGAIVYPYLGQVTYSSFVVAPVTDGGLQPIHLLSDEMLEMMDIRSVDVVHKTIYDLLSRQPPLFPAYR</sequence>
<dbReference type="AlphaFoldDB" id="A0A0G4FXQ2"/>
<reference evidence="1 2" key="1">
    <citation type="submission" date="2014-11" db="EMBL/GenBank/DDBJ databases">
        <authorList>
            <person name="Zhu J."/>
            <person name="Qi W."/>
            <person name="Song R."/>
        </authorList>
    </citation>
    <scope>NUCLEOTIDE SEQUENCE [LARGE SCALE GENOMIC DNA]</scope>
</reference>
<accession>A0A0G4FXQ2</accession>
<protein>
    <submittedName>
        <fullName evidence="1">Uncharacterized protein</fullName>
    </submittedName>
</protein>